<dbReference type="EMBL" id="MJBS01000005">
    <property type="protein sequence ID" value="OHF03735.1"/>
    <property type="molecule type" value="Genomic_DNA"/>
</dbReference>
<dbReference type="GeneID" id="34554220"/>
<dbReference type="STRING" id="1209926.A0A1G4BQX7"/>
<evidence type="ECO:0000313" key="2">
    <source>
        <dbReference type="Proteomes" id="UP000176998"/>
    </source>
</evidence>
<gene>
    <name evidence="1" type="ORF">CORC01_01054</name>
</gene>
<name>A0A1G4BQX7_9PEZI</name>
<dbReference type="AlphaFoldDB" id="A0A1G4BQX7"/>
<organism evidence="1 2">
    <name type="scientific">Colletotrichum orchidophilum</name>
    <dbReference type="NCBI Taxonomy" id="1209926"/>
    <lineage>
        <taxon>Eukaryota</taxon>
        <taxon>Fungi</taxon>
        <taxon>Dikarya</taxon>
        <taxon>Ascomycota</taxon>
        <taxon>Pezizomycotina</taxon>
        <taxon>Sordariomycetes</taxon>
        <taxon>Hypocreomycetidae</taxon>
        <taxon>Glomerellales</taxon>
        <taxon>Glomerellaceae</taxon>
        <taxon>Colletotrichum</taxon>
    </lineage>
</organism>
<protein>
    <submittedName>
        <fullName evidence="1">ABC-2 type transporter</fullName>
    </submittedName>
</protein>
<dbReference type="OrthoDB" id="245989at2759"/>
<accession>A0A1G4BQX7</accession>
<proteinExistence type="predicted"/>
<dbReference type="RefSeq" id="XP_022480871.1">
    <property type="nucleotide sequence ID" value="XM_022612710.1"/>
</dbReference>
<dbReference type="Proteomes" id="UP000176998">
    <property type="component" value="Unassembled WGS sequence"/>
</dbReference>
<sequence length="105" mass="12312">MTSHQECFIRPGWEDKTTRSPDDFDWDWKASQYRGHLLDVVEDYLQRHPFDGEHHQKLFASRRIDQFNLSMMLKMPMLFHLISSVTKSAAQALAPASMMLLFIAL</sequence>
<comment type="caution">
    <text evidence="1">The sequence shown here is derived from an EMBL/GenBank/DDBJ whole genome shotgun (WGS) entry which is preliminary data.</text>
</comment>
<reference evidence="1 2" key="1">
    <citation type="submission" date="2016-09" db="EMBL/GenBank/DDBJ databases">
        <authorList>
            <person name="Capua I."/>
            <person name="De Benedictis P."/>
            <person name="Joannis T."/>
            <person name="Lombin L.H."/>
            <person name="Cattoli G."/>
        </authorList>
    </citation>
    <scope>NUCLEOTIDE SEQUENCE [LARGE SCALE GENOMIC DNA]</scope>
    <source>
        <strain evidence="1 2">IMI 309357</strain>
    </source>
</reference>
<keyword evidence="2" id="KW-1185">Reference proteome</keyword>
<evidence type="ECO:0000313" key="1">
    <source>
        <dbReference type="EMBL" id="OHF03735.1"/>
    </source>
</evidence>